<protein>
    <submittedName>
        <fullName evidence="1">Uncharacterized protein</fullName>
    </submittedName>
</protein>
<proteinExistence type="predicted"/>
<evidence type="ECO:0000313" key="1">
    <source>
        <dbReference type="EMBL" id="KAG6723816.1"/>
    </source>
</evidence>
<dbReference type="Proteomes" id="UP000811246">
    <property type="component" value="Chromosome 3"/>
</dbReference>
<dbReference type="AlphaFoldDB" id="A0A922JXD3"/>
<reference evidence="1" key="1">
    <citation type="submission" date="2021-01" db="EMBL/GenBank/DDBJ databases">
        <authorList>
            <person name="Lovell J.T."/>
            <person name="Bentley N."/>
            <person name="Bhattarai G."/>
            <person name="Jenkins J.W."/>
            <person name="Sreedasyam A."/>
            <person name="Alarcon Y."/>
            <person name="Bock C."/>
            <person name="Boston L."/>
            <person name="Carlson J."/>
            <person name="Cervantes K."/>
            <person name="Clermont K."/>
            <person name="Krom N."/>
            <person name="Kubenka K."/>
            <person name="Mamidi S."/>
            <person name="Mattison C."/>
            <person name="Monteros M."/>
            <person name="Pisani C."/>
            <person name="Plott C."/>
            <person name="Rajasekar S."/>
            <person name="Rhein H.S."/>
            <person name="Rohla C."/>
            <person name="Song M."/>
            <person name="Hilaire R.S."/>
            <person name="Shu S."/>
            <person name="Wells L."/>
            <person name="Wang X."/>
            <person name="Webber J."/>
            <person name="Heerema R.J."/>
            <person name="Klein P."/>
            <person name="Conner P."/>
            <person name="Grauke L."/>
            <person name="Grimwood J."/>
            <person name="Schmutz J."/>
            <person name="Randall J.J."/>
        </authorList>
    </citation>
    <scope>NUCLEOTIDE SEQUENCE</scope>
    <source>
        <tissue evidence="1">Leaf</tissue>
    </source>
</reference>
<dbReference type="EMBL" id="CM031827">
    <property type="protein sequence ID" value="KAG6723816.1"/>
    <property type="molecule type" value="Genomic_DNA"/>
</dbReference>
<organism evidence="1 2">
    <name type="scientific">Carya illinoinensis</name>
    <name type="common">Pecan</name>
    <dbReference type="NCBI Taxonomy" id="32201"/>
    <lineage>
        <taxon>Eukaryota</taxon>
        <taxon>Viridiplantae</taxon>
        <taxon>Streptophyta</taxon>
        <taxon>Embryophyta</taxon>
        <taxon>Tracheophyta</taxon>
        <taxon>Spermatophyta</taxon>
        <taxon>Magnoliopsida</taxon>
        <taxon>eudicotyledons</taxon>
        <taxon>Gunneridae</taxon>
        <taxon>Pentapetalae</taxon>
        <taxon>rosids</taxon>
        <taxon>fabids</taxon>
        <taxon>Fagales</taxon>
        <taxon>Juglandaceae</taxon>
        <taxon>Carya</taxon>
    </lineage>
</organism>
<gene>
    <name evidence="1" type="ORF">I3842_03G226200</name>
</gene>
<comment type="caution">
    <text evidence="1">The sequence shown here is derived from an EMBL/GenBank/DDBJ whole genome shotgun (WGS) entry which is preliminary data.</text>
</comment>
<name>A0A922JXD3_CARIL</name>
<evidence type="ECO:0000313" key="2">
    <source>
        <dbReference type="Proteomes" id="UP000811246"/>
    </source>
</evidence>
<accession>A0A922JXD3</accession>
<sequence>MVVRLWSRNTMIKNTSDVTMKVDVMVHPGNFLSEASPGKIPAGEHRYICYADIGIEYNRDRDFEVLAYFEGALNKDKKIISSSEIRDNAIIELNDLNGTVTALPIKGNMIAMNGAVIVVKRTAKKMIKSVWKSDGRSSMTEKWNLI</sequence>